<comment type="catalytic activity">
    <reaction evidence="1">
        <text>2-phosphoglycolate + H2O = glycolate + phosphate</text>
        <dbReference type="Rhea" id="RHEA:14369"/>
        <dbReference type="ChEBI" id="CHEBI:15377"/>
        <dbReference type="ChEBI" id="CHEBI:29805"/>
        <dbReference type="ChEBI" id="CHEBI:43474"/>
        <dbReference type="ChEBI" id="CHEBI:58033"/>
        <dbReference type="EC" id="3.1.3.18"/>
    </reaction>
</comment>
<dbReference type="SUPFAM" id="SSF56784">
    <property type="entry name" value="HAD-like"/>
    <property type="match status" value="1"/>
</dbReference>
<evidence type="ECO:0000256" key="4">
    <source>
        <dbReference type="ARBA" id="ARBA00013078"/>
    </source>
</evidence>
<dbReference type="PANTHER" id="PTHR43434:SF1">
    <property type="entry name" value="PHOSPHOGLYCOLATE PHOSPHATASE"/>
    <property type="match status" value="1"/>
</dbReference>
<proteinExistence type="inferred from homology"/>
<dbReference type="GO" id="GO:0008967">
    <property type="term" value="F:phosphoglycolate phosphatase activity"/>
    <property type="evidence" value="ECO:0007669"/>
    <property type="project" value="UniProtKB-EC"/>
</dbReference>
<dbReference type="SFLD" id="SFLDS00003">
    <property type="entry name" value="Haloacid_Dehalogenase"/>
    <property type="match status" value="1"/>
</dbReference>
<dbReference type="InterPro" id="IPR023214">
    <property type="entry name" value="HAD_sf"/>
</dbReference>
<dbReference type="SFLD" id="SFLDG01129">
    <property type="entry name" value="C1.5:_HAD__Beta-PGM__Phosphata"/>
    <property type="match status" value="1"/>
</dbReference>
<evidence type="ECO:0000313" key="5">
    <source>
        <dbReference type="EMBL" id="KAB1439002.1"/>
    </source>
</evidence>
<comment type="caution">
    <text evidence="5">The sequence shown here is derived from an EMBL/GenBank/DDBJ whole genome shotgun (WGS) entry which is preliminary data.</text>
</comment>
<evidence type="ECO:0000256" key="2">
    <source>
        <dbReference type="ARBA" id="ARBA00004818"/>
    </source>
</evidence>
<sequence>MKRFRALIFDFDGTLARVPLDFDLMRRKVSALAEGFLPERPVVNGQPVLELVEELTQQIREYRDHDEALEFHCRARLTITDMEIRAAKQGELFAYTRPVLGRLRDQDVAVGVISRNITPAVTTVFPDILDHVQVFIPRDEARKVKPHPDHLHQALEIVGVAPEHTLMVGDHPMDVQTGVRAGAAGAGVTTGHADKAGFRDAGALFVADDVRALVDMLCDKKHI</sequence>
<dbReference type="InterPro" id="IPR036412">
    <property type="entry name" value="HAD-like_sf"/>
</dbReference>
<evidence type="ECO:0000313" key="6">
    <source>
        <dbReference type="Proteomes" id="UP000438699"/>
    </source>
</evidence>
<evidence type="ECO:0000256" key="3">
    <source>
        <dbReference type="ARBA" id="ARBA00006171"/>
    </source>
</evidence>
<dbReference type="InterPro" id="IPR023198">
    <property type="entry name" value="PGP-like_dom2"/>
</dbReference>
<dbReference type="Proteomes" id="UP000438699">
    <property type="component" value="Unassembled WGS sequence"/>
</dbReference>
<organism evidence="5 6">
    <name type="scientific">Pseudodesulfovibrio senegalensis</name>
    <dbReference type="NCBI Taxonomy" id="1721087"/>
    <lineage>
        <taxon>Bacteria</taxon>
        <taxon>Pseudomonadati</taxon>
        <taxon>Thermodesulfobacteriota</taxon>
        <taxon>Desulfovibrionia</taxon>
        <taxon>Desulfovibrionales</taxon>
        <taxon>Desulfovibrionaceae</taxon>
    </lineage>
</organism>
<dbReference type="EC" id="3.1.3.18" evidence="4"/>
<dbReference type="OrthoDB" id="5421442at2"/>
<comment type="pathway">
    <text evidence="2">Organic acid metabolism; glycolate biosynthesis; glycolate from 2-phosphoglycolate: step 1/1.</text>
</comment>
<dbReference type="EMBL" id="WAIE01000009">
    <property type="protein sequence ID" value="KAB1439002.1"/>
    <property type="molecule type" value="Genomic_DNA"/>
</dbReference>
<protein>
    <recommendedName>
        <fullName evidence="4">phosphoglycolate phosphatase</fullName>
        <ecNumber evidence="4">3.1.3.18</ecNumber>
    </recommendedName>
</protein>
<reference evidence="5 6" key="1">
    <citation type="journal article" date="2017" name="Int. J. Syst. Evol. Microbiol.">
        <title>Desulfovibrio senegalensis sp. nov., a mesophilic sulfate reducer isolated from marine sediment.</title>
        <authorList>
            <person name="Thioye A."/>
            <person name="Gam Z.B.A."/>
            <person name="Mbengue M."/>
            <person name="Cayol J.L."/>
            <person name="Joseph-Bartoli M."/>
            <person name="Toure-Kane C."/>
            <person name="Labat M."/>
        </authorList>
    </citation>
    <scope>NUCLEOTIDE SEQUENCE [LARGE SCALE GENOMIC DNA]</scope>
    <source>
        <strain evidence="5 6">DSM 101509</strain>
    </source>
</reference>
<gene>
    <name evidence="5" type="ORF">F8A88_14885</name>
</gene>
<name>A0A6N6MZE9_9BACT</name>
<evidence type="ECO:0000256" key="1">
    <source>
        <dbReference type="ARBA" id="ARBA00000830"/>
    </source>
</evidence>
<dbReference type="RefSeq" id="WP_151151972.1">
    <property type="nucleotide sequence ID" value="NZ_WAIE01000009.1"/>
</dbReference>
<dbReference type="GO" id="GO:0006281">
    <property type="term" value="P:DNA repair"/>
    <property type="evidence" value="ECO:0007669"/>
    <property type="project" value="TreeGrafter"/>
</dbReference>
<keyword evidence="6" id="KW-1185">Reference proteome</keyword>
<keyword evidence="5" id="KW-0378">Hydrolase</keyword>
<dbReference type="Gene3D" id="3.40.50.1000">
    <property type="entry name" value="HAD superfamily/HAD-like"/>
    <property type="match status" value="1"/>
</dbReference>
<dbReference type="InterPro" id="IPR050155">
    <property type="entry name" value="HAD-like_hydrolase_sf"/>
</dbReference>
<dbReference type="NCBIfam" id="TIGR01549">
    <property type="entry name" value="HAD-SF-IA-v1"/>
    <property type="match status" value="1"/>
</dbReference>
<dbReference type="PANTHER" id="PTHR43434">
    <property type="entry name" value="PHOSPHOGLYCOLATE PHOSPHATASE"/>
    <property type="match status" value="1"/>
</dbReference>
<dbReference type="InterPro" id="IPR006439">
    <property type="entry name" value="HAD-SF_hydro_IA"/>
</dbReference>
<dbReference type="Pfam" id="PF00702">
    <property type="entry name" value="Hydrolase"/>
    <property type="match status" value="1"/>
</dbReference>
<accession>A0A6N6MZE9</accession>
<comment type="similarity">
    <text evidence="3">Belongs to the HAD-like hydrolase superfamily. CbbY/CbbZ/Gph/YieH family.</text>
</comment>
<dbReference type="AlphaFoldDB" id="A0A6N6MZE9"/>
<dbReference type="Gene3D" id="1.10.150.240">
    <property type="entry name" value="Putative phosphatase, domain 2"/>
    <property type="match status" value="1"/>
</dbReference>